<name>A0A7H0SQ76_9CORY</name>
<evidence type="ECO:0000313" key="2">
    <source>
        <dbReference type="Proteomes" id="UP000516320"/>
    </source>
</evidence>
<organism evidence="1 2">
    <name type="scientific">Corynebacterium poyangense</name>
    <dbReference type="NCBI Taxonomy" id="2684405"/>
    <lineage>
        <taxon>Bacteria</taxon>
        <taxon>Bacillati</taxon>
        <taxon>Actinomycetota</taxon>
        <taxon>Actinomycetes</taxon>
        <taxon>Mycobacteriales</taxon>
        <taxon>Corynebacteriaceae</taxon>
        <taxon>Corynebacterium</taxon>
    </lineage>
</organism>
<keyword evidence="2" id="KW-1185">Reference proteome</keyword>
<proteinExistence type="predicted"/>
<dbReference type="AlphaFoldDB" id="A0A7H0SQ76"/>
<dbReference type="RefSeq" id="WP_187974015.1">
    <property type="nucleotide sequence ID" value="NZ_CP046884.1"/>
</dbReference>
<dbReference type="Proteomes" id="UP000516320">
    <property type="component" value="Chromosome"/>
</dbReference>
<dbReference type="EMBL" id="CP046884">
    <property type="protein sequence ID" value="QNQ90701.1"/>
    <property type="molecule type" value="Genomic_DNA"/>
</dbReference>
<gene>
    <name evidence="1" type="ORF">GP475_08670</name>
</gene>
<sequence length="56" mass="6274">MKLDIYDSRAFFSGTPSELLKEALTLLGEKDPTPRLLAGLYATIFDCDPLDIRVEN</sequence>
<evidence type="ECO:0000313" key="1">
    <source>
        <dbReference type="EMBL" id="QNQ90701.1"/>
    </source>
</evidence>
<dbReference type="KEGG" id="cpoy:GP475_08670"/>
<accession>A0A7H0SQ76</accession>
<protein>
    <submittedName>
        <fullName evidence="1">Uncharacterized protein</fullName>
    </submittedName>
</protein>
<reference evidence="1 2" key="1">
    <citation type="submission" date="2019-12" db="EMBL/GenBank/DDBJ databases">
        <title>Corynebacterium sp. nov., isolated from feces of the Anser Albifrons in China.</title>
        <authorList>
            <person name="Liu Q."/>
        </authorList>
    </citation>
    <scope>NUCLEOTIDE SEQUENCE [LARGE SCALE GENOMIC DNA]</scope>
    <source>
        <strain evidence="1 2">4H37-19</strain>
    </source>
</reference>